<gene>
    <name evidence="2" type="ORF">GCM10007392_35760</name>
</gene>
<accession>A0A918NG07</accession>
<protein>
    <submittedName>
        <fullName evidence="2">Uncharacterized protein</fullName>
    </submittedName>
</protein>
<feature type="region of interest" description="Disordered" evidence="1">
    <location>
        <begin position="46"/>
        <end position="66"/>
    </location>
</feature>
<evidence type="ECO:0000313" key="2">
    <source>
        <dbReference type="EMBL" id="GGX64766.1"/>
    </source>
</evidence>
<organism evidence="2 3">
    <name type="scientific">Saccharospirillum salsuginis</name>
    <dbReference type="NCBI Taxonomy" id="418750"/>
    <lineage>
        <taxon>Bacteria</taxon>
        <taxon>Pseudomonadati</taxon>
        <taxon>Pseudomonadota</taxon>
        <taxon>Gammaproteobacteria</taxon>
        <taxon>Oceanospirillales</taxon>
        <taxon>Saccharospirillaceae</taxon>
        <taxon>Saccharospirillum</taxon>
    </lineage>
</organism>
<keyword evidence="3" id="KW-1185">Reference proteome</keyword>
<dbReference type="AlphaFoldDB" id="A0A918NG07"/>
<feature type="compositionally biased region" description="Polar residues" evidence="1">
    <location>
        <begin position="1"/>
        <end position="16"/>
    </location>
</feature>
<reference evidence="2" key="1">
    <citation type="journal article" date="2014" name="Int. J. Syst. Evol. Microbiol.">
        <title>Complete genome sequence of Corynebacterium casei LMG S-19264T (=DSM 44701T), isolated from a smear-ripened cheese.</title>
        <authorList>
            <consortium name="US DOE Joint Genome Institute (JGI-PGF)"/>
            <person name="Walter F."/>
            <person name="Albersmeier A."/>
            <person name="Kalinowski J."/>
            <person name="Ruckert C."/>
        </authorList>
    </citation>
    <scope>NUCLEOTIDE SEQUENCE</scope>
    <source>
        <strain evidence="2">KCTC 22169</strain>
    </source>
</reference>
<evidence type="ECO:0000313" key="3">
    <source>
        <dbReference type="Proteomes" id="UP000626148"/>
    </source>
</evidence>
<dbReference type="EMBL" id="BMXR01000009">
    <property type="protein sequence ID" value="GGX64766.1"/>
    <property type="molecule type" value="Genomic_DNA"/>
</dbReference>
<feature type="region of interest" description="Disordered" evidence="1">
    <location>
        <begin position="1"/>
        <end position="21"/>
    </location>
</feature>
<sequence>MKVQAKQQQCDSSLTEPTGLYPSQWESGVSKGVHKICGYLCEKEAGEGRKTPKQGRSLQIDHFLIN</sequence>
<dbReference type="Proteomes" id="UP000626148">
    <property type="component" value="Unassembled WGS sequence"/>
</dbReference>
<evidence type="ECO:0000256" key="1">
    <source>
        <dbReference type="SAM" id="MobiDB-lite"/>
    </source>
</evidence>
<proteinExistence type="predicted"/>
<comment type="caution">
    <text evidence="2">The sequence shown here is derived from an EMBL/GenBank/DDBJ whole genome shotgun (WGS) entry which is preliminary data.</text>
</comment>
<reference evidence="2" key="2">
    <citation type="submission" date="2020-09" db="EMBL/GenBank/DDBJ databases">
        <authorList>
            <person name="Sun Q."/>
            <person name="Kim S."/>
        </authorList>
    </citation>
    <scope>NUCLEOTIDE SEQUENCE</scope>
    <source>
        <strain evidence="2">KCTC 22169</strain>
    </source>
</reference>
<name>A0A918NG07_9GAMM</name>